<organism evidence="3 4">
    <name type="scientific">Rhodopseudomonas palustris</name>
    <dbReference type="NCBI Taxonomy" id="1076"/>
    <lineage>
        <taxon>Bacteria</taxon>
        <taxon>Pseudomonadati</taxon>
        <taxon>Pseudomonadota</taxon>
        <taxon>Alphaproteobacteria</taxon>
        <taxon>Hyphomicrobiales</taxon>
        <taxon>Nitrobacteraceae</taxon>
        <taxon>Rhodopseudomonas</taxon>
    </lineage>
</organism>
<feature type="transmembrane region" description="Helical" evidence="2">
    <location>
        <begin position="257"/>
        <end position="282"/>
    </location>
</feature>
<feature type="transmembrane region" description="Helical" evidence="2">
    <location>
        <begin position="217"/>
        <end position="237"/>
    </location>
</feature>
<dbReference type="AlphaFoldDB" id="A0AAX3DTI5"/>
<evidence type="ECO:0000256" key="2">
    <source>
        <dbReference type="SAM" id="Phobius"/>
    </source>
</evidence>
<feature type="transmembrane region" description="Helical" evidence="2">
    <location>
        <begin position="15"/>
        <end position="35"/>
    </location>
</feature>
<keyword evidence="2" id="KW-0472">Membrane</keyword>
<evidence type="ECO:0000313" key="3">
    <source>
        <dbReference type="EMBL" id="UYO38133.1"/>
    </source>
</evidence>
<feature type="transmembrane region" description="Helical" evidence="2">
    <location>
        <begin position="319"/>
        <end position="337"/>
    </location>
</feature>
<name>A0AAX3DTI5_RHOPL</name>
<feature type="transmembrane region" description="Helical" evidence="2">
    <location>
        <begin position="96"/>
        <end position="117"/>
    </location>
</feature>
<dbReference type="Proteomes" id="UP001163166">
    <property type="component" value="Chromosome"/>
</dbReference>
<feature type="transmembrane region" description="Helical" evidence="2">
    <location>
        <begin position="129"/>
        <end position="158"/>
    </location>
</feature>
<accession>A0AAX3DTI5</accession>
<feature type="transmembrane region" description="Helical" evidence="2">
    <location>
        <begin position="170"/>
        <end position="196"/>
    </location>
</feature>
<gene>
    <name evidence="3" type="ORF">KQX62_15470</name>
</gene>
<reference evidence="3" key="1">
    <citation type="journal article" date="2022" name="Biol. Control">
        <title>In silico genomic analysis of Rhodopseudomonas palustris strains revealed potential biocontrol agents and crop yield enhancers.</title>
        <authorList>
            <person name="Surachat K."/>
            <person name="Kantachote D."/>
            <person name="Deachamag P."/>
            <person name="Wonglapsuwan M."/>
        </authorList>
    </citation>
    <scope>NUCLEOTIDE SEQUENCE</scope>
    <source>
        <strain evidence="3">TLS06</strain>
    </source>
</reference>
<feature type="transmembrane region" description="Helical" evidence="2">
    <location>
        <begin position="294"/>
        <end position="313"/>
    </location>
</feature>
<evidence type="ECO:0000256" key="1">
    <source>
        <dbReference type="SAM" id="MobiDB-lite"/>
    </source>
</evidence>
<dbReference type="EMBL" id="CP076676">
    <property type="protein sequence ID" value="UYO38133.1"/>
    <property type="molecule type" value="Genomic_DNA"/>
</dbReference>
<keyword evidence="2" id="KW-0812">Transmembrane</keyword>
<feature type="transmembrane region" description="Helical" evidence="2">
    <location>
        <begin position="344"/>
        <end position="363"/>
    </location>
</feature>
<keyword evidence="2" id="KW-1133">Transmembrane helix</keyword>
<evidence type="ECO:0008006" key="5">
    <source>
        <dbReference type="Google" id="ProtNLM"/>
    </source>
</evidence>
<feature type="region of interest" description="Disordered" evidence="1">
    <location>
        <begin position="526"/>
        <end position="545"/>
    </location>
</feature>
<proteinExistence type="predicted"/>
<protein>
    <recommendedName>
        <fullName evidence="5">Glycosyltransferase RgtA/B/C/D-like domain-containing protein</fullName>
    </recommendedName>
</protein>
<sequence length="545" mass="58232">MIKAADAAPGGGPTLGWWAAAAALLVVLLVPLLMVDVPPVLDYPNHLARYFVLAHPDDPFLSQVYAPHWRILPNLGMDVIGAALLKVSSVHVGGRILLALSLLTPVIGAIVYHRVVFGRFSYWSLASGVVAYNAVFFLGFMNFLLSLGLALIGAAAWIALRRRNRNTAAVVIGAAFAALTFFSHIFGVALFALLIGSEEMARIMRTRRDGAQVFREMAVSALLLALALAPAVALYLASPLSEAGAGVGPWRGLAKLWDLFAPVMTTSEVVTMLSVAALMITLGLAIRRARLAPALPLTLLVLAAGFVIVPAMYKGGSFLDIRLAVMAAVLLFAGMLPQLSPRRAAAVAALVIALIAGRSAYVAHDWYDHRHDLAELRAAIAHVEPGERVLMARGREVDIIAAAQAGRALARYFPLDNHVGALLTIERRAFWPLMFADATQQPLVVKPAFASYAAPLCEPVELALLMETASLQVGQAGHRCKTYLADWPHRFDAVLMLEPPATAPSPELSPVYRGNYVALYRATPPKAEPGSAGRVHAGEVSSPAQ</sequence>
<dbReference type="RefSeq" id="WP_264073757.1">
    <property type="nucleotide sequence ID" value="NZ_CP076676.1"/>
</dbReference>
<evidence type="ECO:0000313" key="4">
    <source>
        <dbReference type="Proteomes" id="UP001163166"/>
    </source>
</evidence>